<evidence type="ECO:0000313" key="4">
    <source>
        <dbReference type="EMBL" id="MDM7830658.1"/>
    </source>
</evidence>
<dbReference type="SUPFAM" id="SSF50952">
    <property type="entry name" value="Soluble quinoprotein glucose dehydrogenase"/>
    <property type="match status" value="1"/>
</dbReference>
<dbReference type="Pfam" id="PF07995">
    <property type="entry name" value="GSDH"/>
    <property type="match status" value="1"/>
</dbReference>
<reference evidence="4 5" key="1">
    <citation type="submission" date="2023-06" db="EMBL/GenBank/DDBJ databases">
        <title>Cellulomonas sp. MW9 Whole genome sequence.</title>
        <authorList>
            <person name="Park S."/>
        </authorList>
    </citation>
    <scope>NUCLEOTIDE SEQUENCE [LARGE SCALE GENOMIC DNA]</scope>
    <source>
        <strain evidence="4 5">MW9</strain>
    </source>
</reference>
<sequence>MPRTLVVAAVAAATAVALLAGCTDDGADVADPTTPAAPAPSPSPTETAAPSPTPTAATPRSTPTFSAGPARVSVTHEDVVATDLDVPWGIAFLPSGDAVVTLRDEKKLVLVSADGDVRPVTGPGADQLDELVRPDGEAGLLGVAVLGSDDDGVDLALYATAADDNRVLRATLTGARLGTVTPLLTGIAKAGNHDGGRLAVGPDGFLYVTTGDASNRPDAQDKDSLNGKILRITADGDPAPGNPFDGSPVWSLGHRNVQGLGWAADGRMFASEFGQNTWDELNLIEPGRNYGWPVVEGIGRQKGYTDPLRQWATSDASPSGLAVTDEGVYLAGLRGQRLWRAPLRADGVGKPQALLTDRGRLRAVALAPDGSLWVLTNNTDGRGSPRDGDDRIVRITVG</sequence>
<dbReference type="Proteomes" id="UP001321453">
    <property type="component" value="Unassembled WGS sequence"/>
</dbReference>
<evidence type="ECO:0000256" key="2">
    <source>
        <dbReference type="SAM" id="SignalP"/>
    </source>
</evidence>
<organism evidence="4 5">
    <name type="scientific">Cellulomonas edaphi</name>
    <dbReference type="NCBI Taxonomy" id="3053468"/>
    <lineage>
        <taxon>Bacteria</taxon>
        <taxon>Bacillati</taxon>
        <taxon>Actinomycetota</taxon>
        <taxon>Actinomycetes</taxon>
        <taxon>Micrococcales</taxon>
        <taxon>Cellulomonadaceae</taxon>
        <taxon>Cellulomonas</taxon>
    </lineage>
</organism>
<dbReference type="Gene3D" id="2.120.10.30">
    <property type="entry name" value="TolB, C-terminal domain"/>
    <property type="match status" value="1"/>
</dbReference>
<feature type="domain" description="Glucose/Sorbosone dehydrogenase" evidence="3">
    <location>
        <begin position="84"/>
        <end position="382"/>
    </location>
</feature>
<feature type="signal peptide" evidence="2">
    <location>
        <begin position="1"/>
        <end position="20"/>
    </location>
</feature>
<dbReference type="PANTHER" id="PTHR19328">
    <property type="entry name" value="HEDGEHOG-INTERACTING PROTEIN"/>
    <property type="match status" value="1"/>
</dbReference>
<evidence type="ECO:0000259" key="3">
    <source>
        <dbReference type="Pfam" id="PF07995"/>
    </source>
</evidence>
<accession>A0ABT7S4V4</accession>
<name>A0ABT7S4V4_9CELL</name>
<dbReference type="PANTHER" id="PTHR19328:SF13">
    <property type="entry name" value="HIPL1 PROTEIN"/>
    <property type="match status" value="1"/>
</dbReference>
<evidence type="ECO:0000313" key="5">
    <source>
        <dbReference type="Proteomes" id="UP001321453"/>
    </source>
</evidence>
<protein>
    <submittedName>
        <fullName evidence="4">PQQ-dependent sugar dehydrogenase</fullName>
    </submittedName>
</protein>
<dbReference type="InterPro" id="IPR011041">
    <property type="entry name" value="Quinoprot_gluc/sorb_DH_b-prop"/>
</dbReference>
<comment type="caution">
    <text evidence="4">The sequence shown here is derived from an EMBL/GenBank/DDBJ whole genome shotgun (WGS) entry which is preliminary data.</text>
</comment>
<evidence type="ECO:0000256" key="1">
    <source>
        <dbReference type="SAM" id="MobiDB-lite"/>
    </source>
</evidence>
<feature type="compositionally biased region" description="Low complexity" evidence="1">
    <location>
        <begin position="44"/>
        <end position="67"/>
    </location>
</feature>
<dbReference type="InterPro" id="IPR011042">
    <property type="entry name" value="6-blade_b-propeller_TolB-like"/>
</dbReference>
<keyword evidence="2" id="KW-0732">Signal</keyword>
<keyword evidence="5" id="KW-1185">Reference proteome</keyword>
<dbReference type="InterPro" id="IPR012938">
    <property type="entry name" value="Glc/Sorbosone_DH"/>
</dbReference>
<gene>
    <name evidence="4" type="ORF">QRT05_04885</name>
</gene>
<dbReference type="PROSITE" id="PS51257">
    <property type="entry name" value="PROKAR_LIPOPROTEIN"/>
    <property type="match status" value="1"/>
</dbReference>
<dbReference type="RefSeq" id="WP_289445819.1">
    <property type="nucleotide sequence ID" value="NZ_JAUCGR010000001.1"/>
</dbReference>
<feature type="chain" id="PRO_5045683618" evidence="2">
    <location>
        <begin position="21"/>
        <end position="398"/>
    </location>
</feature>
<dbReference type="EMBL" id="JAUCGR010000001">
    <property type="protein sequence ID" value="MDM7830658.1"/>
    <property type="molecule type" value="Genomic_DNA"/>
</dbReference>
<proteinExistence type="predicted"/>
<feature type="region of interest" description="Disordered" evidence="1">
    <location>
        <begin position="29"/>
        <end position="71"/>
    </location>
</feature>